<protein>
    <submittedName>
        <fullName evidence="3">Clp amino terminal domain-containing protein, pathogenicity island component</fullName>
    </submittedName>
</protein>
<evidence type="ECO:0000259" key="2">
    <source>
        <dbReference type="PROSITE" id="PS51903"/>
    </source>
</evidence>
<keyword evidence="4" id="KW-1185">Reference proteome</keyword>
<dbReference type="EMBL" id="FZOF01000028">
    <property type="protein sequence ID" value="SNT46799.1"/>
    <property type="molecule type" value="Genomic_DNA"/>
</dbReference>
<dbReference type="Gene3D" id="1.10.1780.10">
    <property type="entry name" value="Clp, N-terminal domain"/>
    <property type="match status" value="2"/>
</dbReference>
<evidence type="ECO:0000313" key="4">
    <source>
        <dbReference type="Proteomes" id="UP000198280"/>
    </source>
</evidence>
<accession>A0A239MY58</accession>
<dbReference type="Proteomes" id="UP000198280">
    <property type="component" value="Unassembled WGS sequence"/>
</dbReference>
<dbReference type="OrthoDB" id="3628183at2"/>
<dbReference type="AlphaFoldDB" id="A0A239MY58"/>
<gene>
    <name evidence="3" type="ORF">SAMN05216252_12859</name>
</gene>
<organism evidence="3 4">
    <name type="scientific">Actinacidiphila glaucinigra</name>
    <dbReference type="NCBI Taxonomy" id="235986"/>
    <lineage>
        <taxon>Bacteria</taxon>
        <taxon>Bacillati</taxon>
        <taxon>Actinomycetota</taxon>
        <taxon>Actinomycetes</taxon>
        <taxon>Kitasatosporales</taxon>
        <taxon>Streptomycetaceae</taxon>
        <taxon>Actinacidiphila</taxon>
    </lineage>
</organism>
<dbReference type="InterPro" id="IPR036628">
    <property type="entry name" value="Clp_N_dom_sf"/>
</dbReference>
<dbReference type="InterPro" id="IPR004176">
    <property type="entry name" value="Clp_R_N"/>
</dbReference>
<reference evidence="3 4" key="1">
    <citation type="submission" date="2017-06" db="EMBL/GenBank/DDBJ databases">
        <authorList>
            <person name="Kim H.J."/>
            <person name="Triplett B.A."/>
        </authorList>
    </citation>
    <scope>NUCLEOTIDE SEQUENCE [LARGE SCALE GENOMIC DNA]</scope>
    <source>
        <strain evidence="3 4">CGMCC 4.1858</strain>
    </source>
</reference>
<dbReference type="RefSeq" id="WP_089228078.1">
    <property type="nucleotide sequence ID" value="NZ_FZOF01000028.1"/>
</dbReference>
<sequence length="190" mass="19755">MFEKFTKSARGVVEGAVGHAERAGDPTVTEDHLLLSLLDRQGTRASAALAALGVDRRRAALEEALGETRRRGGVSRADAEALAGLGIDVAEIVARVEDAHGAGALAAGRGPRRWRPAGRRPFTRGAKGVLERSLRSAVARGDRHIGDEHILLALTVGPGVVADVLAEHGASWADVERVLAAEGGGRAEAS</sequence>
<name>A0A239MY58_9ACTN</name>
<dbReference type="SUPFAM" id="SSF81923">
    <property type="entry name" value="Double Clp-N motif"/>
    <property type="match status" value="2"/>
</dbReference>
<dbReference type="Pfam" id="PF02861">
    <property type="entry name" value="Clp_N"/>
    <property type="match status" value="2"/>
</dbReference>
<keyword evidence="1" id="KW-0677">Repeat</keyword>
<dbReference type="PROSITE" id="PS51903">
    <property type="entry name" value="CLP_R"/>
    <property type="match status" value="1"/>
</dbReference>
<feature type="domain" description="Clp R" evidence="2">
    <location>
        <begin position="2"/>
        <end position="185"/>
    </location>
</feature>
<evidence type="ECO:0000313" key="3">
    <source>
        <dbReference type="EMBL" id="SNT46799.1"/>
    </source>
</evidence>
<proteinExistence type="predicted"/>
<evidence type="ECO:0000256" key="1">
    <source>
        <dbReference type="PROSITE-ProRule" id="PRU01251"/>
    </source>
</evidence>